<dbReference type="CDD" id="cd00303">
    <property type="entry name" value="retropepsin_like"/>
    <property type="match status" value="1"/>
</dbReference>
<dbReference type="EMBL" id="JAKOGI010002062">
    <property type="protein sequence ID" value="KAJ8423078.1"/>
    <property type="molecule type" value="Genomic_DNA"/>
</dbReference>
<keyword evidence="2" id="KW-1185">Reference proteome</keyword>
<dbReference type="PANTHER" id="PTHR33240">
    <property type="entry name" value="OS08G0508500 PROTEIN"/>
    <property type="match status" value="1"/>
</dbReference>
<reference evidence="1" key="1">
    <citation type="submission" date="2022-04" db="EMBL/GenBank/DDBJ databases">
        <title>Carnegiea gigantea Genome sequencing and assembly v2.</title>
        <authorList>
            <person name="Copetti D."/>
            <person name="Sanderson M.J."/>
            <person name="Burquez A."/>
            <person name="Wojciechowski M.F."/>
        </authorList>
    </citation>
    <scope>NUCLEOTIDE SEQUENCE</scope>
    <source>
        <strain evidence="1">SGP5-SGP5p</strain>
        <tissue evidence="1">Aerial part</tissue>
    </source>
</reference>
<dbReference type="AlphaFoldDB" id="A0A9Q1JL37"/>
<dbReference type="OrthoDB" id="1434300at2759"/>
<gene>
    <name evidence="1" type="ORF">Cgig2_003584</name>
</gene>
<dbReference type="PANTHER" id="PTHR33240:SF17">
    <property type="entry name" value="EUKARYOTIC PEPTIDE CHAIN RELEASE FACTOR GTP-BINDING SUBUNIT-LIKE"/>
    <property type="match status" value="1"/>
</dbReference>
<dbReference type="Proteomes" id="UP001153076">
    <property type="component" value="Unassembled WGS sequence"/>
</dbReference>
<accession>A0A9Q1JL37</accession>
<proteinExistence type="predicted"/>
<comment type="caution">
    <text evidence="1">The sequence shown here is derived from an EMBL/GenBank/DDBJ whole genome shotgun (WGS) entry which is preliminary data.</text>
</comment>
<evidence type="ECO:0000313" key="1">
    <source>
        <dbReference type="EMBL" id="KAJ8423078.1"/>
    </source>
</evidence>
<organism evidence="1 2">
    <name type="scientific">Carnegiea gigantea</name>
    <dbReference type="NCBI Taxonomy" id="171969"/>
    <lineage>
        <taxon>Eukaryota</taxon>
        <taxon>Viridiplantae</taxon>
        <taxon>Streptophyta</taxon>
        <taxon>Embryophyta</taxon>
        <taxon>Tracheophyta</taxon>
        <taxon>Spermatophyta</taxon>
        <taxon>Magnoliopsida</taxon>
        <taxon>eudicotyledons</taxon>
        <taxon>Gunneridae</taxon>
        <taxon>Pentapetalae</taxon>
        <taxon>Caryophyllales</taxon>
        <taxon>Cactineae</taxon>
        <taxon>Cactaceae</taxon>
        <taxon>Cactoideae</taxon>
        <taxon>Echinocereeae</taxon>
        <taxon>Carnegiea</taxon>
    </lineage>
</organism>
<evidence type="ECO:0000313" key="2">
    <source>
        <dbReference type="Proteomes" id="UP001153076"/>
    </source>
</evidence>
<protein>
    <submittedName>
        <fullName evidence="1">Uncharacterized protein</fullName>
    </submittedName>
</protein>
<sequence length="166" mass="18936">MTECRELKKALHELAHKGQIDRFLKRGPRFLRREQEPAQPQPRHEECSMEVVATIARGYAEGITRSVWKAQLRSAQQIANAIVRCILIDTGSFVDMITWDYLKKLMHPGRDIVPLVHPILSFGGQEVNPAGMIRLPVCFGDKLKSKNLEVDFFIVDVPTAYNVILR</sequence>
<name>A0A9Q1JL37_9CARY</name>